<comment type="caution">
    <text evidence="6">The sequence shown here is derived from an EMBL/GenBank/DDBJ whole genome shotgun (WGS) entry which is preliminary data.</text>
</comment>
<evidence type="ECO:0000256" key="1">
    <source>
        <dbReference type="ARBA" id="ARBA00004141"/>
    </source>
</evidence>
<feature type="transmembrane region" description="Helical" evidence="5">
    <location>
        <begin position="164"/>
        <end position="181"/>
    </location>
</feature>
<evidence type="ECO:0000256" key="5">
    <source>
        <dbReference type="SAM" id="Phobius"/>
    </source>
</evidence>
<feature type="transmembrane region" description="Helical" evidence="5">
    <location>
        <begin position="106"/>
        <end position="126"/>
    </location>
</feature>
<dbReference type="EMBL" id="CAJZBQ010000044">
    <property type="protein sequence ID" value="CAG9327708.1"/>
    <property type="molecule type" value="Genomic_DNA"/>
</dbReference>
<dbReference type="PANTHER" id="PTHR11040">
    <property type="entry name" value="ZINC/IRON TRANSPORTER"/>
    <property type="match status" value="1"/>
</dbReference>
<accession>A0AAU9JTG7</accession>
<evidence type="ECO:0000256" key="3">
    <source>
        <dbReference type="ARBA" id="ARBA00022989"/>
    </source>
</evidence>
<evidence type="ECO:0000256" key="4">
    <source>
        <dbReference type="ARBA" id="ARBA00023136"/>
    </source>
</evidence>
<dbReference type="InterPro" id="IPR003689">
    <property type="entry name" value="ZIP"/>
</dbReference>
<evidence type="ECO:0000256" key="2">
    <source>
        <dbReference type="ARBA" id="ARBA00022692"/>
    </source>
</evidence>
<dbReference type="GO" id="GO:0005385">
    <property type="term" value="F:zinc ion transmembrane transporter activity"/>
    <property type="evidence" value="ECO:0007669"/>
    <property type="project" value="TreeGrafter"/>
</dbReference>
<dbReference type="PANTHER" id="PTHR11040:SF140">
    <property type="entry name" value="ZRT (ZRT), IRT- (IRT-) LIKE PROTEIN TRANSPORTER"/>
    <property type="match status" value="1"/>
</dbReference>
<dbReference type="Proteomes" id="UP001162131">
    <property type="component" value="Unassembled WGS sequence"/>
</dbReference>
<evidence type="ECO:0000313" key="6">
    <source>
        <dbReference type="EMBL" id="CAG9327708.1"/>
    </source>
</evidence>
<feature type="transmembrane region" description="Helical" evidence="5">
    <location>
        <begin position="76"/>
        <end position="100"/>
    </location>
</feature>
<name>A0AAU9JTG7_9CILI</name>
<reference evidence="6" key="1">
    <citation type="submission" date="2021-09" db="EMBL/GenBank/DDBJ databases">
        <authorList>
            <consortium name="AG Swart"/>
            <person name="Singh M."/>
            <person name="Singh A."/>
            <person name="Seah K."/>
            <person name="Emmerich C."/>
        </authorList>
    </citation>
    <scope>NUCLEOTIDE SEQUENCE</scope>
    <source>
        <strain evidence="6">ATCC30299</strain>
    </source>
</reference>
<comment type="subcellular location">
    <subcellularLocation>
        <location evidence="1">Membrane</location>
        <topology evidence="1">Multi-pass membrane protein</topology>
    </subcellularLocation>
</comment>
<keyword evidence="4 5" id="KW-0472">Membrane</keyword>
<evidence type="ECO:0000313" key="7">
    <source>
        <dbReference type="Proteomes" id="UP001162131"/>
    </source>
</evidence>
<proteinExistence type="predicted"/>
<gene>
    <name evidence="6" type="ORF">BSTOLATCC_MIC44336</name>
</gene>
<sequence length="223" mass="24402">MLFLEKIVFTKTHHSHAFHDEKEEEEHDDRTPLIYVSSRRRSNSAPICRPDETQSMISFDETPGTKADEKDEDDNGIITGLILALALGIHNLFEGIAIGLQKDVSSFIGIATAVILHHFFAAFSLGINIKGLKKSKSLPMLGSFVLSEPCGIAIGIGLSSLEVPLLNGVFLSLCVGTFIYISSSDILAEEFSIPKQKYTKFVAYLCGVGVFLILLIGVERSVE</sequence>
<protein>
    <submittedName>
        <fullName evidence="6">Uncharacterized protein</fullName>
    </submittedName>
</protein>
<keyword evidence="3 5" id="KW-1133">Transmembrane helix</keyword>
<dbReference type="GO" id="GO:0016020">
    <property type="term" value="C:membrane"/>
    <property type="evidence" value="ECO:0007669"/>
    <property type="project" value="UniProtKB-SubCell"/>
</dbReference>
<keyword evidence="2 5" id="KW-0812">Transmembrane</keyword>
<dbReference type="AlphaFoldDB" id="A0AAU9JTG7"/>
<keyword evidence="7" id="KW-1185">Reference proteome</keyword>
<dbReference type="Pfam" id="PF02535">
    <property type="entry name" value="Zip"/>
    <property type="match status" value="1"/>
</dbReference>
<organism evidence="6 7">
    <name type="scientific">Blepharisma stoltei</name>
    <dbReference type="NCBI Taxonomy" id="1481888"/>
    <lineage>
        <taxon>Eukaryota</taxon>
        <taxon>Sar</taxon>
        <taxon>Alveolata</taxon>
        <taxon>Ciliophora</taxon>
        <taxon>Postciliodesmatophora</taxon>
        <taxon>Heterotrichea</taxon>
        <taxon>Heterotrichida</taxon>
        <taxon>Blepharismidae</taxon>
        <taxon>Blepharisma</taxon>
    </lineage>
</organism>
<feature type="transmembrane region" description="Helical" evidence="5">
    <location>
        <begin position="201"/>
        <end position="218"/>
    </location>
</feature>
<feature type="transmembrane region" description="Helical" evidence="5">
    <location>
        <begin position="138"/>
        <end position="158"/>
    </location>
</feature>